<keyword evidence="1" id="KW-0732">Signal</keyword>
<evidence type="ECO:0000256" key="1">
    <source>
        <dbReference type="SAM" id="SignalP"/>
    </source>
</evidence>
<sequence>MKKIIGVIGVTMMVAAMFFSTNTSIGDDPINLSNLLAMSEANAEGCNTVPGSNNGDCNVTVSGGHACIDDWWWSNPCKG</sequence>
<dbReference type="RefSeq" id="WP_102755153.1">
    <property type="nucleotide sequence ID" value="NZ_CP025791.1"/>
</dbReference>
<gene>
    <name evidence="2" type="ORF">C1H87_07150</name>
</gene>
<reference evidence="2 3" key="1">
    <citation type="submission" date="2018-01" db="EMBL/GenBank/DDBJ databases">
        <title>Complete genome sequence of Flavivirga eckloniae ECD14 isolated from seaweed Ecklonia cava.</title>
        <authorList>
            <person name="Lee J.H."/>
            <person name="Baik K.S."/>
            <person name="Seong C.N."/>
        </authorList>
    </citation>
    <scope>NUCLEOTIDE SEQUENCE [LARGE SCALE GENOMIC DNA]</scope>
    <source>
        <strain evidence="2 3">ECD14</strain>
    </source>
</reference>
<dbReference type="EMBL" id="CP025791">
    <property type="protein sequence ID" value="AUP78498.1"/>
    <property type="molecule type" value="Genomic_DNA"/>
</dbReference>
<feature type="chain" id="PRO_5014972814" evidence="1">
    <location>
        <begin position="26"/>
        <end position="79"/>
    </location>
</feature>
<keyword evidence="3" id="KW-1185">Reference proteome</keyword>
<feature type="signal peptide" evidence="1">
    <location>
        <begin position="1"/>
        <end position="25"/>
    </location>
</feature>
<protein>
    <submittedName>
        <fullName evidence="2">Uncharacterized protein</fullName>
    </submittedName>
</protein>
<evidence type="ECO:0000313" key="2">
    <source>
        <dbReference type="EMBL" id="AUP78498.1"/>
    </source>
</evidence>
<proteinExistence type="predicted"/>
<dbReference type="AlphaFoldDB" id="A0A2K9PNW1"/>
<dbReference type="Proteomes" id="UP000235826">
    <property type="component" value="Chromosome"/>
</dbReference>
<organism evidence="2 3">
    <name type="scientific">Flavivirga eckloniae</name>
    <dbReference type="NCBI Taxonomy" id="1803846"/>
    <lineage>
        <taxon>Bacteria</taxon>
        <taxon>Pseudomonadati</taxon>
        <taxon>Bacteroidota</taxon>
        <taxon>Flavobacteriia</taxon>
        <taxon>Flavobacteriales</taxon>
        <taxon>Flavobacteriaceae</taxon>
        <taxon>Flavivirga</taxon>
    </lineage>
</organism>
<dbReference type="KEGG" id="fek:C1H87_07150"/>
<evidence type="ECO:0000313" key="3">
    <source>
        <dbReference type="Proteomes" id="UP000235826"/>
    </source>
</evidence>
<dbReference type="OrthoDB" id="9988297at2"/>
<name>A0A2K9PNW1_9FLAO</name>
<accession>A0A2K9PNW1</accession>